<feature type="domain" description="D-isomer specific 2-hydroxyacid dehydrogenase catalytic" evidence="5">
    <location>
        <begin position="26"/>
        <end position="320"/>
    </location>
</feature>
<evidence type="ECO:0000256" key="3">
    <source>
        <dbReference type="ARBA" id="ARBA00023027"/>
    </source>
</evidence>
<dbReference type="InterPro" id="IPR006139">
    <property type="entry name" value="D-isomer_2_OHA_DH_cat_dom"/>
</dbReference>
<dbReference type="InterPro" id="IPR036291">
    <property type="entry name" value="NAD(P)-bd_dom_sf"/>
</dbReference>
<dbReference type="GO" id="GO:0016616">
    <property type="term" value="F:oxidoreductase activity, acting on the CH-OH group of donors, NAD or NADP as acceptor"/>
    <property type="evidence" value="ECO:0007669"/>
    <property type="project" value="InterPro"/>
</dbReference>
<dbReference type="PANTHER" id="PTHR43761:SF1">
    <property type="entry name" value="D-ISOMER SPECIFIC 2-HYDROXYACID DEHYDROGENASE CATALYTIC DOMAIN-CONTAINING PROTEIN-RELATED"/>
    <property type="match status" value="1"/>
</dbReference>
<evidence type="ECO:0000256" key="1">
    <source>
        <dbReference type="ARBA" id="ARBA00005854"/>
    </source>
</evidence>
<keyword evidence="3" id="KW-0520">NAD</keyword>
<keyword evidence="8" id="KW-1185">Reference proteome</keyword>
<proteinExistence type="inferred from homology"/>
<dbReference type="InterPro" id="IPR043322">
    <property type="entry name" value="CtBP"/>
</dbReference>
<dbReference type="PANTHER" id="PTHR43761">
    <property type="entry name" value="D-ISOMER SPECIFIC 2-HYDROXYACID DEHYDROGENASE FAMILY PROTEIN (AFU_ORTHOLOGUE AFUA_1G13630)"/>
    <property type="match status" value="1"/>
</dbReference>
<dbReference type="SUPFAM" id="SSF52283">
    <property type="entry name" value="Formate/glycerate dehydrogenase catalytic domain-like"/>
    <property type="match status" value="1"/>
</dbReference>
<dbReference type="CDD" id="cd05299">
    <property type="entry name" value="CtBP_dh"/>
    <property type="match status" value="1"/>
</dbReference>
<dbReference type="RefSeq" id="WP_243736033.1">
    <property type="nucleotide sequence ID" value="NZ_SNYA01000003.1"/>
</dbReference>
<evidence type="ECO:0000313" key="8">
    <source>
        <dbReference type="Proteomes" id="UP000295601"/>
    </source>
</evidence>
<evidence type="ECO:0000313" key="7">
    <source>
        <dbReference type="EMBL" id="TDP93364.1"/>
    </source>
</evidence>
<dbReference type="InterPro" id="IPR050418">
    <property type="entry name" value="D-iso_2-hydroxyacid_DH_PdxB"/>
</dbReference>
<dbReference type="GO" id="GO:0003714">
    <property type="term" value="F:transcription corepressor activity"/>
    <property type="evidence" value="ECO:0007669"/>
    <property type="project" value="InterPro"/>
</dbReference>
<comment type="similarity">
    <text evidence="1 4">Belongs to the D-isomer specific 2-hydroxyacid dehydrogenase family.</text>
</comment>
<dbReference type="Proteomes" id="UP000295601">
    <property type="component" value="Unassembled WGS sequence"/>
</dbReference>
<evidence type="ECO:0000256" key="2">
    <source>
        <dbReference type="ARBA" id="ARBA00023002"/>
    </source>
</evidence>
<protein>
    <submittedName>
        <fullName evidence="7">D-3-phosphoglycerate dehydrogenase</fullName>
    </submittedName>
</protein>
<dbReference type="Pfam" id="PF00389">
    <property type="entry name" value="2-Hacid_dh"/>
    <property type="match status" value="1"/>
</dbReference>
<reference evidence="7 8" key="1">
    <citation type="submission" date="2019-03" db="EMBL/GenBank/DDBJ databases">
        <title>Genomic analyses of the natural microbiome of Caenorhabditis elegans.</title>
        <authorList>
            <person name="Samuel B."/>
        </authorList>
    </citation>
    <scope>NUCLEOTIDE SEQUENCE [LARGE SCALE GENOMIC DNA]</scope>
    <source>
        <strain evidence="7 8">JUb18</strain>
    </source>
</reference>
<organism evidence="7 8">
    <name type="scientific">Leucobacter luti</name>
    <dbReference type="NCBI Taxonomy" id="340320"/>
    <lineage>
        <taxon>Bacteria</taxon>
        <taxon>Bacillati</taxon>
        <taxon>Actinomycetota</taxon>
        <taxon>Actinomycetes</taxon>
        <taxon>Micrococcales</taxon>
        <taxon>Microbacteriaceae</taxon>
        <taxon>Leucobacter</taxon>
    </lineage>
</organism>
<dbReference type="Pfam" id="PF02826">
    <property type="entry name" value="2-Hacid_dh_C"/>
    <property type="match status" value="1"/>
</dbReference>
<comment type="caution">
    <text evidence="7">The sequence shown here is derived from an EMBL/GenBank/DDBJ whole genome shotgun (WGS) entry which is preliminary data.</text>
</comment>
<dbReference type="EMBL" id="SNYA01000003">
    <property type="protein sequence ID" value="TDP93364.1"/>
    <property type="molecule type" value="Genomic_DNA"/>
</dbReference>
<evidence type="ECO:0000259" key="5">
    <source>
        <dbReference type="Pfam" id="PF00389"/>
    </source>
</evidence>
<dbReference type="InterPro" id="IPR006140">
    <property type="entry name" value="D-isomer_DH_NAD-bd"/>
</dbReference>
<evidence type="ECO:0000259" key="6">
    <source>
        <dbReference type="Pfam" id="PF02826"/>
    </source>
</evidence>
<feature type="domain" description="D-isomer specific 2-hydroxyacid dehydrogenase NAD-binding" evidence="6">
    <location>
        <begin position="113"/>
        <end position="288"/>
    </location>
</feature>
<dbReference type="AlphaFoldDB" id="A0A4R6S2A1"/>
<keyword evidence="2 4" id="KW-0560">Oxidoreductase</keyword>
<evidence type="ECO:0000256" key="4">
    <source>
        <dbReference type="RuleBase" id="RU003719"/>
    </source>
</evidence>
<dbReference type="Gene3D" id="3.40.50.720">
    <property type="entry name" value="NAD(P)-binding Rossmann-like Domain"/>
    <property type="match status" value="2"/>
</dbReference>
<name>A0A4R6S2A1_9MICO</name>
<accession>A0A4R6S2A1</accession>
<dbReference type="SUPFAM" id="SSF51735">
    <property type="entry name" value="NAD(P)-binding Rossmann-fold domains"/>
    <property type="match status" value="1"/>
</dbReference>
<dbReference type="GO" id="GO:0051287">
    <property type="term" value="F:NAD binding"/>
    <property type="evidence" value="ECO:0007669"/>
    <property type="project" value="InterPro"/>
</dbReference>
<gene>
    <name evidence="7" type="ORF">EDF62_1343</name>
</gene>
<sequence length="335" mass="34654">MQQQMPKVVITDCDHGSVDIERGVAERAGYELVVANCTTEAEVIAAAQGAAAILTQYAPVTEQVLSALPALVAVGRYGVGVDTVDVDAATAHGVAVCNVPDYGTEDVSDHAIAHAVALLRGLPALDTALRRGSADLGVARPLHRFSATTFGVYGLGLIGEATARKARGLGMRVIGTDPRYAAGSSTPDGTEVVSEADLLAEADLLSLHLPLLPQTKHLINDATFAGMKPGVKIVNTCRGGVMDTAALVRALSSGIVAGAGLDVFEEEPLPLSSALLQFEQVMVTPHAAWYSEESFTELKRRAMENILNVCAGAAVPNTVNAAALAARPAGMGSHV</sequence>